<evidence type="ECO:0000313" key="1">
    <source>
        <dbReference type="EMBL" id="AEX62496.1"/>
    </source>
</evidence>
<reference evidence="1" key="1">
    <citation type="submission" date="2011-10" db="EMBL/GenBank/DDBJ databases">
        <title>Provirophages and transpovirons: unique mobilome of giant viruses.</title>
        <authorList>
            <person name="Desnues C."/>
            <person name="LaScola B."/>
            <person name="Yutin N."/>
            <person name="Fournous G."/>
            <person name="Koonin E."/>
            <person name="Raoult D."/>
        </authorList>
    </citation>
    <scope>NUCLEOTIDE SEQUENCE</scope>
    <source>
        <strain evidence="1">Mv13-mv</strain>
    </source>
</reference>
<dbReference type="EMBL" id="JN885997">
    <property type="protein sequence ID" value="AEX62496.1"/>
    <property type="molecule type" value="Genomic_DNA"/>
</dbReference>
<gene>
    <name evidence="1" type="ORF">mv_L291</name>
</gene>
<organism evidence="1">
    <name type="scientific">Moumouvirus sp. 'Monve'</name>
    <dbReference type="NCBI Taxonomy" id="1128131"/>
    <lineage>
        <taxon>Viruses</taxon>
        <taxon>Varidnaviria</taxon>
        <taxon>Bamfordvirae</taxon>
        <taxon>Nucleocytoviricota</taxon>
        <taxon>Megaviricetes</taxon>
        <taxon>Imitervirales</taxon>
        <taxon>Mimiviridae</taxon>
        <taxon>Megamimivirinae</taxon>
        <taxon>Moumouvirus</taxon>
    </lineage>
</organism>
<proteinExistence type="predicted"/>
<accession>H2EDM3</accession>
<name>H2EDM3_9VIRU</name>
<protein>
    <submittedName>
        <fullName evidence="1">Uncharacterized protein</fullName>
    </submittedName>
</protein>
<sequence length="20" mass="2437">MFNKKLKNFIFGINISLFVY</sequence>